<dbReference type="Proteomes" id="UP000046680">
    <property type="component" value="Unassembled WGS sequence"/>
</dbReference>
<feature type="region of interest" description="Disordered" evidence="1">
    <location>
        <begin position="1"/>
        <end position="29"/>
    </location>
</feature>
<name>A0A654TAT0_MYCTX</name>
<feature type="compositionally biased region" description="Low complexity" evidence="1">
    <location>
        <begin position="13"/>
        <end position="29"/>
    </location>
</feature>
<dbReference type="EMBL" id="CGCX01000092">
    <property type="protein sequence ID" value="CFR66972.1"/>
    <property type="molecule type" value="Genomic_DNA"/>
</dbReference>
<dbReference type="EMBL" id="CNFT01001257">
    <property type="protein sequence ID" value="CKT07219.1"/>
    <property type="molecule type" value="Genomic_DNA"/>
</dbReference>
<evidence type="ECO:0000313" key="6">
    <source>
        <dbReference type="Proteomes" id="UP000048289"/>
    </source>
</evidence>
<evidence type="ECO:0000313" key="3">
    <source>
        <dbReference type="EMBL" id="CFR66972.1"/>
    </source>
</evidence>
<evidence type="ECO:0000313" key="2">
    <source>
        <dbReference type="EMBL" id="CFE40914.1"/>
    </source>
</evidence>
<evidence type="ECO:0000313" key="7">
    <source>
        <dbReference type="Proteomes" id="UP000050164"/>
    </source>
</evidence>
<proteinExistence type="predicted"/>
<gene>
    <name evidence="3" type="ORF">ERS007657_00432</name>
    <name evidence="2" type="ORF">ERS007681_02693</name>
    <name evidence="4" type="ORF">ERS027659_03918</name>
</gene>
<dbReference type="EMBL" id="CFOE01000381">
    <property type="protein sequence ID" value="CFE40914.1"/>
    <property type="molecule type" value="Genomic_DNA"/>
</dbReference>
<dbReference type="Proteomes" id="UP000048289">
    <property type="component" value="Unassembled WGS sequence"/>
</dbReference>
<sequence length="185" mass="18869">MDSWSACAKNVPRARNSGAGRWSSSASAPSRPALTAVAAPCRWAISKTWSSANPTPVPTRDAMRSTVSPALPTCPTTLSHASGLPVLSSTITRCGPKSTPTCPVSSAEPIAVGLATVGGVHAPRLPFICSSAPSAASSSSGVAKISRRQPQASNSSSCRLWGSHTIHAHTSGLRVTTISLTSRGL</sequence>
<reference evidence="5 6" key="1">
    <citation type="submission" date="2015-03" db="EMBL/GenBank/DDBJ databases">
        <authorList>
            <consortium name="Pathogen Informatics"/>
        </authorList>
    </citation>
    <scope>NUCLEOTIDE SEQUENCE [LARGE SCALE GENOMIC DNA]</scope>
    <source>
        <strain evidence="4 7">Bir 185</strain>
        <strain evidence="3 5">C09601061</strain>
        <strain evidence="2 6">G09901357</strain>
    </source>
</reference>
<feature type="region of interest" description="Disordered" evidence="1">
    <location>
        <begin position="138"/>
        <end position="157"/>
    </location>
</feature>
<evidence type="ECO:0000313" key="4">
    <source>
        <dbReference type="EMBL" id="CKT07219.1"/>
    </source>
</evidence>
<evidence type="ECO:0000256" key="1">
    <source>
        <dbReference type="SAM" id="MobiDB-lite"/>
    </source>
</evidence>
<protein>
    <submittedName>
        <fullName evidence="2">Uncharacterized protein</fullName>
    </submittedName>
</protein>
<organism evidence="2 6">
    <name type="scientific">Mycobacterium tuberculosis</name>
    <dbReference type="NCBI Taxonomy" id="1773"/>
    <lineage>
        <taxon>Bacteria</taxon>
        <taxon>Bacillati</taxon>
        <taxon>Actinomycetota</taxon>
        <taxon>Actinomycetes</taxon>
        <taxon>Mycobacteriales</taxon>
        <taxon>Mycobacteriaceae</taxon>
        <taxon>Mycobacterium</taxon>
        <taxon>Mycobacterium tuberculosis complex</taxon>
    </lineage>
</organism>
<dbReference type="Proteomes" id="UP000050164">
    <property type="component" value="Unassembled WGS sequence"/>
</dbReference>
<evidence type="ECO:0000313" key="5">
    <source>
        <dbReference type="Proteomes" id="UP000046680"/>
    </source>
</evidence>
<dbReference type="AlphaFoldDB" id="A0A654TAT0"/>
<feature type="compositionally biased region" description="Polar residues" evidence="1">
    <location>
        <begin position="148"/>
        <end position="157"/>
    </location>
</feature>
<accession>A0A654TAT0</accession>